<dbReference type="PANTHER" id="PTHR11552">
    <property type="entry name" value="GLUCOSE-METHANOL-CHOLINE GMC OXIDOREDUCTASE"/>
    <property type="match status" value="1"/>
</dbReference>
<evidence type="ECO:0000256" key="5">
    <source>
        <dbReference type="PIRSR" id="PIRSR000137-1"/>
    </source>
</evidence>
<dbReference type="PATRIC" id="fig|1088721.3.peg.1586"/>
<comment type="similarity">
    <text evidence="2 7">Belongs to the GMC oxidoreductase family.</text>
</comment>
<sequence length="577" mass="63197">MFAERATGAFAVCIDTGPATRYTQTFKGKGWRMADEFDFIVVGAGSAGAVIASRLSERPEMRVLLLEAGGADRHALMSMPIAFFQLLRRPEINWGYATDPEPYADNRRIPVFRGKVLGGSSSINGMMFTRGDPRDYDQWAQMGNRGWSFDDVLPYFKRLENSWRGASARHGANGPISTRKHPTDNALFHALTEAARRLGHRINDDFEADLPEGFGLPDFSIHKGRRASTAKRYLDPVGDRPNLHIATNAHATRILFEGNRAVGVEFLQDGAIVQARAQREVVLSGGAYNSPQLLMLSGIGPAEHLREMGIDVRVDLSGVGQNLQEHPSIHSLFKPRGQMDFEREIRFDRIARSVLRWKLTGNGIPATLPLTAMAFYKSREGLERPDMEALFVPTAMDARVWFPGIVAGRGPVFTASSIILRPESRGWVKLRSNDPRDAPRICCNLLAEPSDLALLRGGIRWQRALMRQAPLDALIGEELRPGADATSDAELDTFIRANVGTAHHPTSSCSMGTDDRAVVDPQLRVRGVEGLRVADASIMPVIVGGHTNAPSIMIGEKAAAILLGEDRVAGPADQLAA</sequence>
<evidence type="ECO:0000256" key="7">
    <source>
        <dbReference type="RuleBase" id="RU003968"/>
    </source>
</evidence>
<dbReference type="Gene3D" id="3.50.50.60">
    <property type="entry name" value="FAD/NAD(P)-binding domain"/>
    <property type="match status" value="1"/>
</dbReference>
<feature type="domain" description="Glucose-methanol-choline oxidoreductase N-terminal" evidence="9">
    <location>
        <begin position="286"/>
        <end position="300"/>
    </location>
</feature>
<dbReference type="GO" id="GO:0016614">
    <property type="term" value="F:oxidoreductase activity, acting on CH-OH group of donors"/>
    <property type="evidence" value="ECO:0007669"/>
    <property type="project" value="InterPro"/>
</dbReference>
<dbReference type="PROSITE" id="PS00624">
    <property type="entry name" value="GMC_OXRED_2"/>
    <property type="match status" value="1"/>
</dbReference>
<name>G6EB85_9SPHN</name>
<feature type="active site" description="Proton donor" evidence="5">
    <location>
        <position position="504"/>
    </location>
</feature>
<dbReference type="GO" id="GO:0050660">
    <property type="term" value="F:flavin adenine dinucleotide binding"/>
    <property type="evidence" value="ECO:0007669"/>
    <property type="project" value="InterPro"/>
</dbReference>
<feature type="active site" description="Proton acceptor" evidence="5">
    <location>
        <position position="546"/>
    </location>
</feature>
<keyword evidence="11" id="KW-1185">Reference proteome</keyword>
<dbReference type="AlphaFoldDB" id="G6EB85"/>
<evidence type="ECO:0000256" key="4">
    <source>
        <dbReference type="ARBA" id="ARBA00022827"/>
    </source>
</evidence>
<evidence type="ECO:0000256" key="6">
    <source>
        <dbReference type="PIRSR" id="PIRSR000137-2"/>
    </source>
</evidence>
<evidence type="ECO:0000256" key="2">
    <source>
        <dbReference type="ARBA" id="ARBA00010790"/>
    </source>
</evidence>
<keyword evidence="3 7" id="KW-0285">Flavoprotein</keyword>
<gene>
    <name evidence="10" type="ORF">NSU_1606</name>
</gene>
<dbReference type="Gene3D" id="3.30.560.10">
    <property type="entry name" value="Glucose Oxidase, domain 3"/>
    <property type="match status" value="1"/>
</dbReference>
<evidence type="ECO:0000256" key="3">
    <source>
        <dbReference type="ARBA" id="ARBA00022630"/>
    </source>
</evidence>
<dbReference type="PIRSF" id="PIRSF000137">
    <property type="entry name" value="Alcohol_oxidase"/>
    <property type="match status" value="1"/>
</dbReference>
<proteinExistence type="inferred from homology"/>
<dbReference type="InterPro" id="IPR007867">
    <property type="entry name" value="GMC_OxRtase_C"/>
</dbReference>
<evidence type="ECO:0000259" key="9">
    <source>
        <dbReference type="PROSITE" id="PS00624"/>
    </source>
</evidence>
<organism evidence="10 11">
    <name type="scientific">Novosphingobium pentaromativorans US6-1</name>
    <dbReference type="NCBI Taxonomy" id="1088721"/>
    <lineage>
        <taxon>Bacteria</taxon>
        <taxon>Pseudomonadati</taxon>
        <taxon>Pseudomonadota</taxon>
        <taxon>Alphaproteobacteria</taxon>
        <taxon>Sphingomonadales</taxon>
        <taxon>Sphingomonadaceae</taxon>
        <taxon>Novosphingobium</taxon>
    </lineage>
</organism>
<accession>G6EB85</accession>
<dbReference type="eggNOG" id="COG2303">
    <property type="taxonomic scope" value="Bacteria"/>
</dbReference>
<dbReference type="PROSITE" id="PS00623">
    <property type="entry name" value="GMC_OXRED_1"/>
    <property type="match status" value="1"/>
</dbReference>
<comment type="cofactor">
    <cofactor evidence="1 6">
        <name>FAD</name>
        <dbReference type="ChEBI" id="CHEBI:57692"/>
    </cofactor>
</comment>
<dbReference type="InterPro" id="IPR000172">
    <property type="entry name" value="GMC_OxRdtase_N"/>
</dbReference>
<protein>
    <submittedName>
        <fullName evidence="10">Glucose-methanol-choline oxidoreductase</fullName>
    </submittedName>
</protein>
<evidence type="ECO:0000313" key="11">
    <source>
        <dbReference type="Proteomes" id="UP000004030"/>
    </source>
</evidence>
<feature type="binding site" evidence="6">
    <location>
        <position position="116"/>
    </location>
    <ligand>
        <name>FAD</name>
        <dbReference type="ChEBI" id="CHEBI:57692"/>
    </ligand>
</feature>
<evidence type="ECO:0000256" key="1">
    <source>
        <dbReference type="ARBA" id="ARBA00001974"/>
    </source>
</evidence>
<dbReference type="Pfam" id="PF05199">
    <property type="entry name" value="GMC_oxred_C"/>
    <property type="match status" value="1"/>
</dbReference>
<dbReference type="STRING" id="1088721.JI59_12070"/>
<evidence type="ECO:0000313" key="10">
    <source>
        <dbReference type="EMBL" id="EHJ61444.1"/>
    </source>
</evidence>
<dbReference type="InterPro" id="IPR036188">
    <property type="entry name" value="FAD/NAD-bd_sf"/>
</dbReference>
<comment type="caution">
    <text evidence="10">The sequence shown here is derived from an EMBL/GenBank/DDBJ whole genome shotgun (WGS) entry which is preliminary data.</text>
</comment>
<dbReference type="PANTHER" id="PTHR11552:SF147">
    <property type="entry name" value="CHOLINE DEHYDROGENASE, MITOCHONDRIAL"/>
    <property type="match status" value="1"/>
</dbReference>
<dbReference type="SUPFAM" id="SSF51905">
    <property type="entry name" value="FAD/NAD(P)-binding domain"/>
    <property type="match status" value="1"/>
</dbReference>
<evidence type="ECO:0000259" key="8">
    <source>
        <dbReference type="PROSITE" id="PS00623"/>
    </source>
</evidence>
<keyword evidence="4 6" id="KW-0274">FAD</keyword>
<dbReference type="EMBL" id="AGFM01000019">
    <property type="protein sequence ID" value="EHJ61444.1"/>
    <property type="molecule type" value="Genomic_DNA"/>
</dbReference>
<dbReference type="InterPro" id="IPR012132">
    <property type="entry name" value="GMC_OxRdtase"/>
</dbReference>
<dbReference type="Proteomes" id="UP000004030">
    <property type="component" value="Unassembled WGS sequence"/>
</dbReference>
<reference evidence="10 11" key="1">
    <citation type="journal article" date="2012" name="J. Bacteriol.">
        <title>Genome sequence of benzo(a)pyrene-degrading bacterium Novosphingobium pentaromativorans US6-1.</title>
        <authorList>
            <person name="Luo Y.R."/>
            <person name="Kang S.G."/>
            <person name="Kim S.J."/>
            <person name="Kim M.R."/>
            <person name="Li N."/>
            <person name="Lee J.H."/>
            <person name="Kwon K.K."/>
        </authorList>
    </citation>
    <scope>NUCLEOTIDE SEQUENCE [LARGE SCALE GENOMIC DNA]</scope>
    <source>
        <strain evidence="10 11">US6-1</strain>
    </source>
</reference>
<dbReference type="Pfam" id="PF00732">
    <property type="entry name" value="GMC_oxred_N"/>
    <property type="match status" value="1"/>
</dbReference>
<feature type="domain" description="Glucose-methanol-choline oxidoreductase N-terminal" evidence="8">
    <location>
        <begin position="114"/>
        <end position="137"/>
    </location>
</feature>
<dbReference type="SUPFAM" id="SSF54373">
    <property type="entry name" value="FAD-linked reductases, C-terminal domain"/>
    <property type="match status" value="1"/>
</dbReference>